<feature type="non-terminal residue" evidence="2">
    <location>
        <position position="1"/>
    </location>
</feature>
<feature type="region of interest" description="Disordered" evidence="1">
    <location>
        <begin position="1"/>
        <end position="20"/>
    </location>
</feature>
<comment type="caution">
    <text evidence="2">The sequence shown here is derived from an EMBL/GenBank/DDBJ whole genome shotgun (WGS) entry which is preliminary data.</text>
</comment>
<dbReference type="AlphaFoldDB" id="A0AAV6M0H8"/>
<name>A0AAV6M0H8_9ROSI</name>
<feature type="compositionally biased region" description="Polar residues" evidence="1">
    <location>
        <begin position="1"/>
        <end position="11"/>
    </location>
</feature>
<evidence type="ECO:0000313" key="2">
    <source>
        <dbReference type="EMBL" id="KAG6573282.1"/>
    </source>
</evidence>
<evidence type="ECO:0000313" key="3">
    <source>
        <dbReference type="Proteomes" id="UP000685013"/>
    </source>
</evidence>
<protein>
    <submittedName>
        <fullName evidence="2">Uncharacterized protein</fullName>
    </submittedName>
</protein>
<proteinExistence type="predicted"/>
<evidence type="ECO:0000256" key="1">
    <source>
        <dbReference type="SAM" id="MobiDB-lite"/>
    </source>
</evidence>
<keyword evidence="3" id="KW-1185">Reference proteome</keyword>
<dbReference type="Proteomes" id="UP000685013">
    <property type="component" value="Chromosome 18"/>
</dbReference>
<organism evidence="2 3">
    <name type="scientific">Cucurbita argyrosperma subsp. sororia</name>
    <dbReference type="NCBI Taxonomy" id="37648"/>
    <lineage>
        <taxon>Eukaryota</taxon>
        <taxon>Viridiplantae</taxon>
        <taxon>Streptophyta</taxon>
        <taxon>Embryophyta</taxon>
        <taxon>Tracheophyta</taxon>
        <taxon>Spermatophyta</taxon>
        <taxon>Magnoliopsida</taxon>
        <taxon>eudicotyledons</taxon>
        <taxon>Gunneridae</taxon>
        <taxon>Pentapetalae</taxon>
        <taxon>rosids</taxon>
        <taxon>fabids</taxon>
        <taxon>Cucurbitales</taxon>
        <taxon>Cucurbitaceae</taxon>
        <taxon>Cucurbiteae</taxon>
        <taxon>Cucurbita</taxon>
    </lineage>
</organism>
<accession>A0AAV6M0H8</accession>
<reference evidence="2 3" key="1">
    <citation type="journal article" date="2021" name="Hortic Res">
        <title>The domestication of Cucurbita argyrosperma as revealed by the genome of its wild relative.</title>
        <authorList>
            <person name="Barrera-Redondo J."/>
            <person name="Sanchez-de la Vega G."/>
            <person name="Aguirre-Liguori J.A."/>
            <person name="Castellanos-Morales G."/>
            <person name="Gutierrez-Guerrero Y.T."/>
            <person name="Aguirre-Dugua X."/>
            <person name="Aguirre-Planter E."/>
            <person name="Tenaillon M.I."/>
            <person name="Lira-Saade R."/>
            <person name="Eguiarte L.E."/>
        </authorList>
    </citation>
    <scope>NUCLEOTIDE SEQUENCE [LARGE SCALE GENOMIC DNA]</scope>
    <source>
        <strain evidence="2">JBR-2021</strain>
    </source>
</reference>
<gene>
    <name evidence="2" type="ORF">SDJN03_27169</name>
</gene>
<sequence>MAVHSKTNPDISSSSSSSNYSLSFSGFVTSKDRQPDKIIRTPDQRFEFGSSVANHYGGQSLVLPRPRPEQAQVSCKRQLERDELMVRNHSIRRGGRRIREEEEESTWSGWSVFRSFVSPCRECRASKPAVVEARPVQRA</sequence>
<dbReference type="EMBL" id="JAGKQH010000018">
    <property type="protein sequence ID" value="KAG6573282.1"/>
    <property type="molecule type" value="Genomic_DNA"/>
</dbReference>